<dbReference type="InterPro" id="IPR011990">
    <property type="entry name" value="TPR-like_helical_dom_sf"/>
</dbReference>
<protein>
    <recommendedName>
        <fullName evidence="4">Tetratricopeptide repeat protein</fullName>
    </recommendedName>
</protein>
<evidence type="ECO:0000313" key="2">
    <source>
        <dbReference type="EMBL" id="RZO08670.1"/>
    </source>
</evidence>
<sequence length="498" mass="56436">MTSFSMLSLFSSIGLEGGVAVAQEEEEKKYKNVETRKRESVGKTCGSALDKVRGEKGPIFLAQAAEEAAAAAESSNKKAEEAINAAKTKAEKTLLQQQYNDQKVSASVISRYLRDSQRLWKDGEKALLNIESRAKICASDYEQIQVWNMLAYTKYSLDDFPGATRYYEKIVNAPGEDDAFRLDTRRTLAQFYAQAERYSESIEQYEIWSARAFSVGATDRLMMAQLYSILKRKDKALEMAAIGISEAEAKGEVPKEGFWQVQVPIYYDRAQYKTVGTVLESLVKFYPKWTYWKQLGGMYGMQEREMDNLVSYEVVYLNDQLTSETDILQMAYFYLGAEVPYRAAKIIKKGMTDGIIEKTAKNYKTLADSWYQASELQQALGAYERASKLSDTGEIQFRIASIYLDLGQDKKAYDASLKAERKGAGKNTASNYNKMGSALINMYCFKDAVKAFNKAVKSSKDKKSQRYPRQWIKYANFEDDRYRKLRDAGATVRSCGKA</sequence>
<dbReference type="Proteomes" id="UP000318148">
    <property type="component" value="Unassembled WGS sequence"/>
</dbReference>
<keyword evidence="1" id="KW-0175">Coiled coil</keyword>
<dbReference type="SUPFAM" id="SSF48452">
    <property type="entry name" value="TPR-like"/>
    <property type="match status" value="2"/>
</dbReference>
<reference evidence="2 3" key="1">
    <citation type="submission" date="2019-02" db="EMBL/GenBank/DDBJ databases">
        <title>Prokaryotic population dynamics and viral predation in marine succession experiment using metagenomics: the confinement effect.</title>
        <authorList>
            <person name="Haro-Moreno J.M."/>
            <person name="Rodriguez-Valera F."/>
            <person name="Lopez-Perez M."/>
        </authorList>
    </citation>
    <scope>NUCLEOTIDE SEQUENCE [LARGE SCALE GENOMIC DNA]</scope>
    <source>
        <strain evidence="2">MED-G169</strain>
    </source>
</reference>
<dbReference type="Gene3D" id="1.25.40.10">
    <property type="entry name" value="Tetratricopeptide repeat domain"/>
    <property type="match status" value="2"/>
</dbReference>
<dbReference type="SMART" id="SM00028">
    <property type="entry name" value="TPR"/>
    <property type="match status" value="4"/>
</dbReference>
<gene>
    <name evidence="2" type="ORF">EVB02_00205</name>
</gene>
<evidence type="ECO:0000256" key="1">
    <source>
        <dbReference type="SAM" id="Coils"/>
    </source>
</evidence>
<dbReference type="AlphaFoldDB" id="A0A520LPA0"/>
<dbReference type="EMBL" id="SHBO01000002">
    <property type="protein sequence ID" value="RZO08670.1"/>
    <property type="molecule type" value="Genomic_DNA"/>
</dbReference>
<evidence type="ECO:0000313" key="3">
    <source>
        <dbReference type="Proteomes" id="UP000318148"/>
    </source>
</evidence>
<organism evidence="2 3">
    <name type="scientific">SAR92 clade bacterium</name>
    <dbReference type="NCBI Taxonomy" id="2315479"/>
    <lineage>
        <taxon>Bacteria</taxon>
        <taxon>Pseudomonadati</taxon>
        <taxon>Pseudomonadota</taxon>
        <taxon>Gammaproteobacteria</taxon>
        <taxon>Cellvibrionales</taxon>
        <taxon>Porticoccaceae</taxon>
        <taxon>SAR92 clade</taxon>
    </lineage>
</organism>
<accession>A0A520LPA0</accession>
<name>A0A520LPA0_9GAMM</name>
<feature type="coiled-coil region" evidence="1">
    <location>
        <begin position="62"/>
        <end position="96"/>
    </location>
</feature>
<comment type="caution">
    <text evidence="2">The sequence shown here is derived from an EMBL/GenBank/DDBJ whole genome shotgun (WGS) entry which is preliminary data.</text>
</comment>
<dbReference type="InterPro" id="IPR019734">
    <property type="entry name" value="TPR_rpt"/>
</dbReference>
<evidence type="ECO:0008006" key="4">
    <source>
        <dbReference type="Google" id="ProtNLM"/>
    </source>
</evidence>
<proteinExistence type="predicted"/>